<keyword evidence="3" id="KW-1185">Reference proteome</keyword>
<accession>A0AAV7K0V6</accession>
<protein>
    <submittedName>
        <fullName evidence="2">Uncharacterized protein</fullName>
    </submittedName>
</protein>
<sequence>MSRLLFSKLKTIFYPNIISRPCPHYQIRWKVNINVDPTKIRFKKLPKIELEPGERLPLMNTGKHRLRVYKTLVVNTDGSSYYAESPLPYEITFLPLDLSKLTKEELEKRRIAHLPDKKDDGLTDQGFSDEEMQVSDDYKHLL</sequence>
<dbReference type="AlphaFoldDB" id="A0AAV7K0V6"/>
<feature type="region of interest" description="Disordered" evidence="1">
    <location>
        <begin position="117"/>
        <end position="142"/>
    </location>
</feature>
<organism evidence="2 3">
    <name type="scientific">Oopsacas minuta</name>
    <dbReference type="NCBI Taxonomy" id="111878"/>
    <lineage>
        <taxon>Eukaryota</taxon>
        <taxon>Metazoa</taxon>
        <taxon>Porifera</taxon>
        <taxon>Hexactinellida</taxon>
        <taxon>Hexasterophora</taxon>
        <taxon>Lyssacinosida</taxon>
        <taxon>Leucopsacidae</taxon>
        <taxon>Oopsacas</taxon>
    </lineage>
</organism>
<name>A0AAV7K0V6_9METZ</name>
<gene>
    <name evidence="2" type="ORF">LOD99_2707</name>
</gene>
<evidence type="ECO:0000313" key="3">
    <source>
        <dbReference type="Proteomes" id="UP001165289"/>
    </source>
</evidence>
<evidence type="ECO:0000313" key="2">
    <source>
        <dbReference type="EMBL" id="KAI6654828.1"/>
    </source>
</evidence>
<dbReference type="Proteomes" id="UP001165289">
    <property type="component" value="Unassembled WGS sequence"/>
</dbReference>
<comment type="caution">
    <text evidence="2">The sequence shown here is derived from an EMBL/GenBank/DDBJ whole genome shotgun (WGS) entry which is preliminary data.</text>
</comment>
<dbReference type="EMBL" id="JAKMXF010000221">
    <property type="protein sequence ID" value="KAI6654828.1"/>
    <property type="molecule type" value="Genomic_DNA"/>
</dbReference>
<reference evidence="2 3" key="1">
    <citation type="journal article" date="2023" name="BMC Biol.">
        <title>The compact genome of the sponge Oopsacas minuta (Hexactinellida) is lacking key metazoan core genes.</title>
        <authorList>
            <person name="Santini S."/>
            <person name="Schenkelaars Q."/>
            <person name="Jourda C."/>
            <person name="Duchesne M."/>
            <person name="Belahbib H."/>
            <person name="Rocher C."/>
            <person name="Selva M."/>
            <person name="Riesgo A."/>
            <person name="Vervoort M."/>
            <person name="Leys S.P."/>
            <person name="Kodjabachian L."/>
            <person name="Le Bivic A."/>
            <person name="Borchiellini C."/>
            <person name="Claverie J.M."/>
            <person name="Renard E."/>
        </authorList>
    </citation>
    <scope>NUCLEOTIDE SEQUENCE [LARGE SCALE GENOMIC DNA]</scope>
    <source>
        <strain evidence="2">SPO-2</strain>
    </source>
</reference>
<proteinExistence type="predicted"/>
<evidence type="ECO:0000256" key="1">
    <source>
        <dbReference type="SAM" id="MobiDB-lite"/>
    </source>
</evidence>